<dbReference type="InterPro" id="IPR025857">
    <property type="entry name" value="MacB_PCD"/>
</dbReference>
<keyword evidence="11" id="KW-1185">Reference proteome</keyword>
<dbReference type="InterPro" id="IPR003838">
    <property type="entry name" value="ABC3_permease_C"/>
</dbReference>
<feature type="domain" description="ABC3 transporter permease C-terminal" evidence="8">
    <location>
        <begin position="285"/>
        <end position="402"/>
    </location>
</feature>
<dbReference type="EMBL" id="SRSO01000032">
    <property type="protein sequence ID" value="TGV00887.1"/>
    <property type="molecule type" value="Genomic_DNA"/>
</dbReference>
<keyword evidence="3 7" id="KW-0812">Transmembrane</keyword>
<evidence type="ECO:0000256" key="4">
    <source>
        <dbReference type="ARBA" id="ARBA00022989"/>
    </source>
</evidence>
<comment type="caution">
    <text evidence="10">The sequence shown here is derived from an EMBL/GenBank/DDBJ whole genome shotgun (WGS) entry which is preliminary data.</text>
</comment>
<feature type="transmembrane region" description="Helical" evidence="7">
    <location>
        <begin position="373"/>
        <end position="392"/>
    </location>
</feature>
<evidence type="ECO:0000256" key="5">
    <source>
        <dbReference type="ARBA" id="ARBA00023136"/>
    </source>
</evidence>
<dbReference type="RefSeq" id="WP_135878571.1">
    <property type="nucleotide sequence ID" value="NZ_SRSO01000032.1"/>
</dbReference>
<evidence type="ECO:0000313" key="10">
    <source>
        <dbReference type="EMBL" id="TGV00887.1"/>
    </source>
</evidence>
<evidence type="ECO:0000313" key="11">
    <source>
        <dbReference type="Proteomes" id="UP000307602"/>
    </source>
</evidence>
<evidence type="ECO:0000259" key="9">
    <source>
        <dbReference type="Pfam" id="PF12704"/>
    </source>
</evidence>
<organism evidence="10 11">
    <name type="scientific">Flavivirga rizhaonensis</name>
    <dbReference type="NCBI Taxonomy" id="2559571"/>
    <lineage>
        <taxon>Bacteria</taxon>
        <taxon>Pseudomonadati</taxon>
        <taxon>Bacteroidota</taxon>
        <taxon>Flavobacteriia</taxon>
        <taxon>Flavobacteriales</taxon>
        <taxon>Flavobacteriaceae</taxon>
        <taxon>Flavivirga</taxon>
    </lineage>
</organism>
<dbReference type="Pfam" id="PF12704">
    <property type="entry name" value="MacB_PCD"/>
    <property type="match status" value="1"/>
</dbReference>
<evidence type="ECO:0000256" key="7">
    <source>
        <dbReference type="SAM" id="Phobius"/>
    </source>
</evidence>
<dbReference type="OrthoDB" id="9770036at2"/>
<feature type="domain" description="MacB-like periplasmic core" evidence="9">
    <location>
        <begin position="21"/>
        <end position="235"/>
    </location>
</feature>
<feature type="transmembrane region" description="Helical" evidence="7">
    <location>
        <begin position="277"/>
        <end position="305"/>
    </location>
</feature>
<feature type="transmembrane region" description="Helical" evidence="7">
    <location>
        <begin position="326"/>
        <end position="353"/>
    </location>
</feature>
<protein>
    <submittedName>
        <fullName evidence="10">ABC transporter permease</fullName>
    </submittedName>
</protein>
<comment type="similarity">
    <text evidence="6">Belongs to the ABC-4 integral membrane protein family.</text>
</comment>
<dbReference type="Proteomes" id="UP000307602">
    <property type="component" value="Unassembled WGS sequence"/>
</dbReference>
<dbReference type="GO" id="GO:0022857">
    <property type="term" value="F:transmembrane transporter activity"/>
    <property type="evidence" value="ECO:0007669"/>
    <property type="project" value="TreeGrafter"/>
</dbReference>
<evidence type="ECO:0000256" key="1">
    <source>
        <dbReference type="ARBA" id="ARBA00004651"/>
    </source>
</evidence>
<dbReference type="PANTHER" id="PTHR30572:SF4">
    <property type="entry name" value="ABC TRANSPORTER PERMEASE YTRF"/>
    <property type="match status" value="1"/>
</dbReference>
<sequence>MFDLDLWREIFQSINMNRTRSLLSGFTVTFAILLFAILFGISNGLQNTFAEAFKDDATNSIFINSGRTTKAHKGLQAGRAIKFRNKDFDYVKEEFGNKVEFITARLYRNAQASYRNEQNNYNLRAVHPDHQFLEKTMIKEGRYINQNDLKNRTKVVVIGRLVEEDLFLKTTALGKYINLSGIQYKVVGVFTDDGGDNEERLIYMPISTAQHIYGNNDYINQINLTYNPEMNYDQALAFGNQIKKKMKERFSVAKNDQRAIRVRNMAEASKNVQQFSFILGIIIFIIGSGTLIAGIVGISNIMIFIVKERTKEIGIRKALGASPRSIVSIILIECIIITAIAGYIGLLIGMGVLEWIGPSLKTYFIKDPSVSTSLVVGATITLIIAGAFAGYFPAKRASRIKPIVALRND</sequence>
<dbReference type="Pfam" id="PF02687">
    <property type="entry name" value="FtsX"/>
    <property type="match status" value="1"/>
</dbReference>
<dbReference type="InterPro" id="IPR050250">
    <property type="entry name" value="Macrolide_Exporter_MacB"/>
</dbReference>
<keyword evidence="5 7" id="KW-0472">Membrane</keyword>
<dbReference type="PANTHER" id="PTHR30572">
    <property type="entry name" value="MEMBRANE COMPONENT OF TRANSPORTER-RELATED"/>
    <property type="match status" value="1"/>
</dbReference>
<proteinExistence type="inferred from homology"/>
<name>A0A4S1DSG6_9FLAO</name>
<dbReference type="GO" id="GO:0005886">
    <property type="term" value="C:plasma membrane"/>
    <property type="evidence" value="ECO:0007669"/>
    <property type="project" value="UniProtKB-SubCell"/>
</dbReference>
<accession>A0A4S1DSG6</accession>
<evidence type="ECO:0000259" key="8">
    <source>
        <dbReference type="Pfam" id="PF02687"/>
    </source>
</evidence>
<evidence type="ECO:0000256" key="2">
    <source>
        <dbReference type="ARBA" id="ARBA00022475"/>
    </source>
</evidence>
<reference evidence="10 11" key="1">
    <citation type="submission" date="2019-04" db="EMBL/GenBank/DDBJ databases">
        <authorList>
            <person name="Liu A."/>
        </authorList>
    </citation>
    <scope>NUCLEOTIDE SEQUENCE [LARGE SCALE GENOMIC DNA]</scope>
    <source>
        <strain evidence="10 11">RZ03</strain>
    </source>
</reference>
<keyword evidence="4 7" id="KW-1133">Transmembrane helix</keyword>
<dbReference type="AlphaFoldDB" id="A0A4S1DSG6"/>
<feature type="transmembrane region" description="Helical" evidence="7">
    <location>
        <begin position="21"/>
        <end position="41"/>
    </location>
</feature>
<evidence type="ECO:0000256" key="3">
    <source>
        <dbReference type="ARBA" id="ARBA00022692"/>
    </source>
</evidence>
<gene>
    <name evidence="10" type="ORF">EM932_17860</name>
</gene>
<evidence type="ECO:0000256" key="6">
    <source>
        <dbReference type="ARBA" id="ARBA00038076"/>
    </source>
</evidence>
<keyword evidence="2" id="KW-1003">Cell membrane</keyword>
<comment type="subcellular location">
    <subcellularLocation>
        <location evidence="1">Cell membrane</location>
        <topology evidence="1">Multi-pass membrane protein</topology>
    </subcellularLocation>
</comment>